<evidence type="ECO:0000259" key="10">
    <source>
        <dbReference type="PROSITE" id="PS50109"/>
    </source>
</evidence>
<dbReference type="EMBL" id="SJPH01000004">
    <property type="protein sequence ID" value="TWT43175.1"/>
    <property type="molecule type" value="Genomic_DNA"/>
</dbReference>
<reference evidence="11 12" key="1">
    <citation type="submission" date="2019-02" db="EMBL/GenBank/DDBJ databases">
        <title>Deep-cultivation of Planctomycetes and their phenomic and genomic characterization uncovers novel biology.</title>
        <authorList>
            <person name="Wiegand S."/>
            <person name="Jogler M."/>
            <person name="Boedeker C."/>
            <person name="Pinto D."/>
            <person name="Vollmers J."/>
            <person name="Rivas-Marin E."/>
            <person name="Kohn T."/>
            <person name="Peeters S.H."/>
            <person name="Heuer A."/>
            <person name="Rast P."/>
            <person name="Oberbeckmann S."/>
            <person name="Bunk B."/>
            <person name="Jeske O."/>
            <person name="Meyerdierks A."/>
            <person name="Storesund J.E."/>
            <person name="Kallscheuer N."/>
            <person name="Luecker S."/>
            <person name="Lage O.M."/>
            <person name="Pohl T."/>
            <person name="Merkel B.J."/>
            <person name="Hornburger P."/>
            <person name="Mueller R.-W."/>
            <person name="Bruemmer F."/>
            <person name="Labrenz M."/>
            <person name="Spormann A.M."/>
            <person name="Op Den Camp H."/>
            <person name="Overmann J."/>
            <person name="Amann R."/>
            <person name="Jetten M.S.M."/>
            <person name="Mascher T."/>
            <person name="Medema M.H."/>
            <person name="Devos D.P."/>
            <person name="Kaster A.-K."/>
            <person name="Ovreas L."/>
            <person name="Rohde M."/>
            <person name="Galperin M.Y."/>
            <person name="Jogler C."/>
        </authorList>
    </citation>
    <scope>NUCLEOTIDE SEQUENCE [LARGE SCALE GENOMIC DNA]</scope>
    <source>
        <strain evidence="11 12">Pla111</strain>
    </source>
</reference>
<dbReference type="PANTHER" id="PTHR43065:SF10">
    <property type="entry name" value="PEROXIDE STRESS-ACTIVATED HISTIDINE KINASE MAK3"/>
    <property type="match status" value="1"/>
</dbReference>
<comment type="caution">
    <text evidence="11">The sequence shown here is derived from an EMBL/GenBank/DDBJ whole genome shotgun (WGS) entry which is preliminary data.</text>
</comment>
<evidence type="ECO:0000256" key="2">
    <source>
        <dbReference type="ARBA" id="ARBA00012438"/>
    </source>
</evidence>
<evidence type="ECO:0000256" key="6">
    <source>
        <dbReference type="ARBA" id="ARBA00022777"/>
    </source>
</evidence>
<dbReference type="AlphaFoldDB" id="A0A5C5VYR2"/>
<dbReference type="InterPro" id="IPR003594">
    <property type="entry name" value="HATPase_dom"/>
</dbReference>
<dbReference type="Pfam" id="PF00512">
    <property type="entry name" value="HisKA"/>
    <property type="match status" value="1"/>
</dbReference>
<name>A0A5C5VYR2_9BACT</name>
<dbReference type="GO" id="GO:0000155">
    <property type="term" value="F:phosphorelay sensor kinase activity"/>
    <property type="evidence" value="ECO:0007669"/>
    <property type="project" value="InterPro"/>
</dbReference>
<keyword evidence="6 11" id="KW-0418">Kinase</keyword>
<evidence type="ECO:0000256" key="8">
    <source>
        <dbReference type="ARBA" id="ARBA00023012"/>
    </source>
</evidence>
<evidence type="ECO:0000256" key="5">
    <source>
        <dbReference type="ARBA" id="ARBA00022741"/>
    </source>
</evidence>
<dbReference type="PANTHER" id="PTHR43065">
    <property type="entry name" value="SENSOR HISTIDINE KINASE"/>
    <property type="match status" value="1"/>
</dbReference>
<dbReference type="GO" id="GO:0005524">
    <property type="term" value="F:ATP binding"/>
    <property type="evidence" value="ECO:0007669"/>
    <property type="project" value="UniProtKB-KW"/>
</dbReference>
<dbReference type="CDD" id="cd00082">
    <property type="entry name" value="HisKA"/>
    <property type="match status" value="1"/>
</dbReference>
<dbReference type="Gene3D" id="3.30.565.10">
    <property type="entry name" value="Histidine kinase-like ATPase, C-terminal domain"/>
    <property type="match status" value="1"/>
</dbReference>
<dbReference type="SMART" id="SM00387">
    <property type="entry name" value="HATPase_c"/>
    <property type="match status" value="1"/>
</dbReference>
<evidence type="ECO:0000256" key="7">
    <source>
        <dbReference type="ARBA" id="ARBA00022840"/>
    </source>
</evidence>
<feature type="domain" description="Histidine kinase" evidence="10">
    <location>
        <begin position="83"/>
        <end position="289"/>
    </location>
</feature>
<feature type="coiled-coil region" evidence="9">
    <location>
        <begin position="40"/>
        <end position="74"/>
    </location>
</feature>
<keyword evidence="8" id="KW-0902">Two-component regulatory system</keyword>
<dbReference type="InterPro" id="IPR003661">
    <property type="entry name" value="HisK_dim/P_dom"/>
</dbReference>
<dbReference type="InterPro" id="IPR004358">
    <property type="entry name" value="Sig_transdc_His_kin-like_C"/>
</dbReference>
<accession>A0A5C5VYR2</accession>
<dbReference type="OrthoDB" id="226486at2"/>
<dbReference type="SUPFAM" id="SSF47384">
    <property type="entry name" value="Homodimeric domain of signal transducing histidine kinase"/>
    <property type="match status" value="1"/>
</dbReference>
<dbReference type="Gene3D" id="1.10.287.130">
    <property type="match status" value="1"/>
</dbReference>
<evidence type="ECO:0000313" key="12">
    <source>
        <dbReference type="Proteomes" id="UP000318995"/>
    </source>
</evidence>
<organism evidence="11 12">
    <name type="scientific">Botrimarina hoheduenensis</name>
    <dbReference type="NCBI Taxonomy" id="2528000"/>
    <lineage>
        <taxon>Bacteria</taxon>
        <taxon>Pseudomonadati</taxon>
        <taxon>Planctomycetota</taxon>
        <taxon>Planctomycetia</taxon>
        <taxon>Pirellulales</taxon>
        <taxon>Lacipirellulaceae</taxon>
        <taxon>Botrimarina</taxon>
    </lineage>
</organism>
<dbReference type="InterPro" id="IPR005467">
    <property type="entry name" value="His_kinase_dom"/>
</dbReference>
<keyword evidence="3" id="KW-0597">Phosphoprotein</keyword>
<dbReference type="CDD" id="cd00075">
    <property type="entry name" value="HATPase"/>
    <property type="match status" value="1"/>
</dbReference>
<dbReference type="SUPFAM" id="SSF55874">
    <property type="entry name" value="ATPase domain of HSP90 chaperone/DNA topoisomerase II/histidine kinase"/>
    <property type="match status" value="1"/>
</dbReference>
<proteinExistence type="predicted"/>
<evidence type="ECO:0000256" key="9">
    <source>
        <dbReference type="SAM" id="Coils"/>
    </source>
</evidence>
<dbReference type="Pfam" id="PF02518">
    <property type="entry name" value="HATPase_c"/>
    <property type="match status" value="1"/>
</dbReference>
<evidence type="ECO:0000313" key="11">
    <source>
        <dbReference type="EMBL" id="TWT43175.1"/>
    </source>
</evidence>
<evidence type="ECO:0000256" key="3">
    <source>
        <dbReference type="ARBA" id="ARBA00022553"/>
    </source>
</evidence>
<keyword evidence="4 11" id="KW-0808">Transferase</keyword>
<evidence type="ECO:0000256" key="1">
    <source>
        <dbReference type="ARBA" id="ARBA00000085"/>
    </source>
</evidence>
<gene>
    <name evidence="11" type="primary">kinA</name>
    <name evidence="11" type="ORF">Pla111_21250</name>
</gene>
<sequence>MLPQSTPPPADEPTPLRVFRGDEAAEVDLSELLDAWQTATTRLEHTHALLQEEVARLNSELEKKNQELARKNRMADLGEMASHVAHEVRNNLTPVTLYLSLLRRKMASDKAGLDVLQKVEAGFTALEATVNDLLSFSAHRQPQWGPFLVGDLVEEVCDSLAPQLDAQAIDVEIDVPPHTSLTADRELLRRALLNLTLNAMDAMPQGGELVITSYEGTTGFEIEVADSGPGLTDEQQKRLFEPFYSTKETGTGLGLSVVAHVAEAHGGSITAVNCPEGGAAFTIKIPRHALGAAA</sequence>
<dbReference type="EC" id="2.7.13.3" evidence="2"/>
<protein>
    <recommendedName>
        <fullName evidence="2">histidine kinase</fullName>
        <ecNumber evidence="2">2.7.13.3</ecNumber>
    </recommendedName>
</protein>
<dbReference type="SMART" id="SM00388">
    <property type="entry name" value="HisKA"/>
    <property type="match status" value="1"/>
</dbReference>
<dbReference type="InterPro" id="IPR036890">
    <property type="entry name" value="HATPase_C_sf"/>
</dbReference>
<keyword evidence="9" id="KW-0175">Coiled coil</keyword>
<keyword evidence="12" id="KW-1185">Reference proteome</keyword>
<dbReference type="PRINTS" id="PR00344">
    <property type="entry name" value="BCTRLSENSOR"/>
</dbReference>
<dbReference type="Proteomes" id="UP000318995">
    <property type="component" value="Unassembled WGS sequence"/>
</dbReference>
<keyword evidence="7" id="KW-0067">ATP-binding</keyword>
<dbReference type="RefSeq" id="WP_146574077.1">
    <property type="nucleotide sequence ID" value="NZ_SJPH01000004.1"/>
</dbReference>
<comment type="catalytic activity">
    <reaction evidence="1">
        <text>ATP + protein L-histidine = ADP + protein N-phospho-L-histidine.</text>
        <dbReference type="EC" id="2.7.13.3"/>
    </reaction>
</comment>
<evidence type="ECO:0000256" key="4">
    <source>
        <dbReference type="ARBA" id="ARBA00022679"/>
    </source>
</evidence>
<dbReference type="PROSITE" id="PS50109">
    <property type="entry name" value="HIS_KIN"/>
    <property type="match status" value="1"/>
</dbReference>
<dbReference type="InterPro" id="IPR036097">
    <property type="entry name" value="HisK_dim/P_sf"/>
</dbReference>
<keyword evidence="5" id="KW-0547">Nucleotide-binding</keyword>